<proteinExistence type="predicted"/>
<name>V4A2E6_LOTGI</name>
<feature type="domain" description="TIR" evidence="2">
    <location>
        <begin position="125"/>
        <end position="274"/>
    </location>
</feature>
<feature type="region of interest" description="Disordered" evidence="1">
    <location>
        <begin position="1"/>
        <end position="50"/>
    </location>
</feature>
<sequence length="417" mass="48382">MARRNLDSLDEASSLNPRYREDSRSESLEESIVDSEVETSESERKLEDDFKCAKQTVSADKSVENVLVSNRLDAEDEETKTANKRGGDKSDLTRPESDFTPTLNKTETKVKRYQSTGGSIYQNDREKDIFLLYFQDGKATAMDLTFAFKRLGKEWCEYEKDFNPSHSILYDLSVFLFRCKRIVAVLSPGFYQSNLFMYFLQTTVKYCVDHGKNALIPILVGTTPSDIPPWLNSFRYFQCVHPNWTEDVCAVFTEKVQPLKCKGEHLWNEHFNTISSTKSEPPNMTIKLSKRTQENMKARTSIAVVWSNLAEEKVRQPSSRISKFQPLKCKGEHLWNEHFNTISSTKSEPPNMTIKLSKRTQENMKIWLKKKFGSLPQEFQNVKTELMCFCKYWKNARKDTFSLHLPKARSNSFNFNQ</sequence>
<evidence type="ECO:0000313" key="3">
    <source>
        <dbReference type="EMBL" id="ESO87461.1"/>
    </source>
</evidence>
<keyword evidence="4" id="KW-1185">Reference proteome</keyword>
<dbReference type="GeneID" id="20240391"/>
<dbReference type="AlphaFoldDB" id="V4A2E6"/>
<dbReference type="KEGG" id="lgi:LOTGIDRAFT_166615"/>
<feature type="compositionally biased region" description="Basic and acidic residues" evidence="1">
    <location>
        <begin position="41"/>
        <end position="50"/>
    </location>
</feature>
<organism evidence="3 4">
    <name type="scientific">Lottia gigantea</name>
    <name type="common">Giant owl limpet</name>
    <dbReference type="NCBI Taxonomy" id="225164"/>
    <lineage>
        <taxon>Eukaryota</taxon>
        <taxon>Metazoa</taxon>
        <taxon>Spiralia</taxon>
        <taxon>Lophotrochozoa</taxon>
        <taxon>Mollusca</taxon>
        <taxon>Gastropoda</taxon>
        <taxon>Patellogastropoda</taxon>
        <taxon>Lottioidea</taxon>
        <taxon>Lottiidae</taxon>
        <taxon>Lottia</taxon>
    </lineage>
</organism>
<dbReference type="InterPro" id="IPR000157">
    <property type="entry name" value="TIR_dom"/>
</dbReference>
<dbReference type="RefSeq" id="XP_009061926.1">
    <property type="nucleotide sequence ID" value="XM_009063678.1"/>
</dbReference>
<feature type="compositionally biased region" description="Basic and acidic residues" evidence="1">
    <location>
        <begin position="18"/>
        <end position="27"/>
    </location>
</feature>
<evidence type="ECO:0000313" key="4">
    <source>
        <dbReference type="Proteomes" id="UP000030746"/>
    </source>
</evidence>
<feature type="region of interest" description="Disordered" evidence="1">
    <location>
        <begin position="70"/>
        <end position="105"/>
    </location>
</feature>
<feature type="compositionally biased region" description="Acidic residues" evidence="1">
    <location>
        <begin position="28"/>
        <end position="40"/>
    </location>
</feature>
<gene>
    <name evidence="3" type="ORF">LOTGIDRAFT_166615</name>
</gene>
<reference evidence="3 4" key="1">
    <citation type="journal article" date="2013" name="Nature">
        <title>Insights into bilaterian evolution from three spiralian genomes.</title>
        <authorList>
            <person name="Simakov O."/>
            <person name="Marletaz F."/>
            <person name="Cho S.J."/>
            <person name="Edsinger-Gonzales E."/>
            <person name="Havlak P."/>
            <person name="Hellsten U."/>
            <person name="Kuo D.H."/>
            <person name="Larsson T."/>
            <person name="Lv J."/>
            <person name="Arendt D."/>
            <person name="Savage R."/>
            <person name="Osoegawa K."/>
            <person name="de Jong P."/>
            <person name="Grimwood J."/>
            <person name="Chapman J.A."/>
            <person name="Shapiro H."/>
            <person name="Aerts A."/>
            <person name="Otillar R.P."/>
            <person name="Terry A.Y."/>
            <person name="Boore J.L."/>
            <person name="Grigoriev I.V."/>
            <person name="Lindberg D.R."/>
            <person name="Seaver E.C."/>
            <person name="Weisblat D.A."/>
            <person name="Putnam N.H."/>
            <person name="Rokhsar D.S."/>
        </authorList>
    </citation>
    <scope>NUCLEOTIDE SEQUENCE [LARGE SCALE GENOMIC DNA]</scope>
</reference>
<dbReference type="CTD" id="20240391"/>
<dbReference type="SUPFAM" id="SSF52200">
    <property type="entry name" value="Toll/Interleukin receptor TIR domain"/>
    <property type="match status" value="1"/>
</dbReference>
<evidence type="ECO:0000259" key="2">
    <source>
        <dbReference type="PROSITE" id="PS50104"/>
    </source>
</evidence>
<evidence type="ECO:0000256" key="1">
    <source>
        <dbReference type="SAM" id="MobiDB-lite"/>
    </source>
</evidence>
<accession>V4A2E6</accession>
<protein>
    <recommendedName>
        <fullName evidence="2">TIR domain-containing protein</fullName>
    </recommendedName>
</protein>
<dbReference type="InterPro" id="IPR035897">
    <property type="entry name" value="Toll_tir_struct_dom_sf"/>
</dbReference>
<dbReference type="Gene3D" id="3.40.50.10140">
    <property type="entry name" value="Toll/interleukin-1 receptor homology (TIR) domain"/>
    <property type="match status" value="1"/>
</dbReference>
<dbReference type="Pfam" id="PF01582">
    <property type="entry name" value="TIR"/>
    <property type="match status" value="1"/>
</dbReference>
<feature type="compositionally biased region" description="Basic and acidic residues" evidence="1">
    <location>
        <begin position="79"/>
        <end position="97"/>
    </location>
</feature>
<dbReference type="PROSITE" id="PS50104">
    <property type="entry name" value="TIR"/>
    <property type="match status" value="1"/>
</dbReference>
<dbReference type="EMBL" id="KB202917">
    <property type="protein sequence ID" value="ESO87461.1"/>
    <property type="molecule type" value="Genomic_DNA"/>
</dbReference>
<dbReference type="Proteomes" id="UP000030746">
    <property type="component" value="Unassembled WGS sequence"/>
</dbReference>
<dbReference type="GO" id="GO:0007165">
    <property type="term" value="P:signal transduction"/>
    <property type="evidence" value="ECO:0007669"/>
    <property type="project" value="InterPro"/>
</dbReference>
<dbReference type="HOGENOM" id="CLU_659353_0_0_1"/>